<dbReference type="Proteomes" id="UP000053095">
    <property type="component" value="Unassembled WGS sequence"/>
</dbReference>
<evidence type="ECO:0000259" key="3">
    <source>
        <dbReference type="Pfam" id="PF01370"/>
    </source>
</evidence>
<dbReference type="PANTHER" id="PTHR10366:SF562">
    <property type="entry name" value="ALDEHYDE REDUCTASE II (AFU_ORTHOLOGUE AFUA_1G11360)"/>
    <property type="match status" value="1"/>
</dbReference>
<protein>
    <recommendedName>
        <fullName evidence="3">NAD-dependent epimerase/dehydratase domain-containing protein</fullName>
    </recommendedName>
</protein>
<accession>A0A698XQ06</accession>
<dbReference type="InterPro" id="IPR050425">
    <property type="entry name" value="NAD(P)_dehydrat-like"/>
</dbReference>
<dbReference type="AlphaFoldDB" id="A0A698XQ06"/>
<sequence length="335" mass="36171">MSTTPKVATTLQPGDRILVTGANGYIASNVVDVLLSLGYLVRGTVREEKPWLVELFESKYGPGKFETVIVPNLDSEEALLKALDGVSGVVHLATDVSLGADPNVVITKVIAYTEAILKAADKASVKRVVLTSSSASAFVTEPDTWNDAAVKAAWDENTPAEAKPFIIYGASKTEGERAAWNWVKENKPGFAFNAVLPNLVLGRVLHYNIHGSTMKWVAGLLEGDASVLSMLPPQHYVNVEDVARIHAIALLDPNVNSERLFAFAGPHTWVGIIDILKRLRPSNYKIPSPPENELPDLSQVVPAKRAEGLLKSFFGQPSWVGLEETVKAGIDSLGL</sequence>
<gene>
    <name evidence="4" type="ORF">TCE0_013f01291</name>
</gene>
<reference evidence="5" key="1">
    <citation type="journal article" date="2015" name="Genome Announc.">
        <title>Draft genome sequence of Talaromyces cellulolyticus strain Y-94, a source of lignocellulosic biomass-degrading enzymes.</title>
        <authorList>
            <person name="Fujii T."/>
            <person name="Koike H."/>
            <person name="Sawayama S."/>
            <person name="Yano S."/>
            <person name="Inoue H."/>
        </authorList>
    </citation>
    <scope>NUCLEOTIDE SEQUENCE [LARGE SCALE GENOMIC DNA]</scope>
    <source>
        <strain evidence="5">Y-94</strain>
    </source>
</reference>
<dbReference type="PANTHER" id="PTHR10366">
    <property type="entry name" value="NAD DEPENDENT EPIMERASE/DEHYDRATASE"/>
    <property type="match status" value="1"/>
</dbReference>
<name>A0A698XQ06_TALPI</name>
<feature type="domain" description="NAD-dependent epimerase/dehydratase" evidence="3">
    <location>
        <begin position="17"/>
        <end position="254"/>
    </location>
</feature>
<evidence type="ECO:0000313" key="5">
    <source>
        <dbReference type="Proteomes" id="UP000053095"/>
    </source>
</evidence>
<evidence type="ECO:0000313" key="4">
    <source>
        <dbReference type="EMBL" id="GAM33993.1"/>
    </source>
</evidence>
<keyword evidence="5" id="KW-1185">Reference proteome</keyword>
<organism evidence="4 5">
    <name type="scientific">Talaromyces pinophilus</name>
    <name type="common">Penicillium pinophilum</name>
    <dbReference type="NCBI Taxonomy" id="128442"/>
    <lineage>
        <taxon>Eukaryota</taxon>
        <taxon>Fungi</taxon>
        <taxon>Dikarya</taxon>
        <taxon>Ascomycota</taxon>
        <taxon>Pezizomycotina</taxon>
        <taxon>Eurotiomycetes</taxon>
        <taxon>Eurotiomycetidae</taxon>
        <taxon>Eurotiales</taxon>
        <taxon>Trichocomaceae</taxon>
        <taxon>Talaromyces</taxon>
        <taxon>Talaromyces sect. Talaromyces</taxon>
    </lineage>
</organism>
<dbReference type="Gene3D" id="3.40.50.720">
    <property type="entry name" value="NAD(P)-binding Rossmann-like Domain"/>
    <property type="match status" value="1"/>
</dbReference>
<dbReference type="GO" id="GO:0016616">
    <property type="term" value="F:oxidoreductase activity, acting on the CH-OH group of donors, NAD or NADP as acceptor"/>
    <property type="evidence" value="ECO:0007669"/>
    <property type="project" value="TreeGrafter"/>
</dbReference>
<evidence type="ECO:0000256" key="2">
    <source>
        <dbReference type="ARBA" id="ARBA00023445"/>
    </source>
</evidence>
<dbReference type="InterPro" id="IPR001509">
    <property type="entry name" value="Epimerase_deHydtase"/>
</dbReference>
<dbReference type="InterPro" id="IPR036291">
    <property type="entry name" value="NAD(P)-bd_dom_sf"/>
</dbReference>
<comment type="similarity">
    <text evidence="2">Belongs to the NAD(P)-dependent epimerase/dehydratase family. Dihydroflavonol-4-reductase subfamily.</text>
</comment>
<proteinExistence type="inferred from homology"/>
<dbReference type="Pfam" id="PF01370">
    <property type="entry name" value="Epimerase"/>
    <property type="match status" value="1"/>
</dbReference>
<dbReference type="EMBL" id="DF933809">
    <property type="protein sequence ID" value="GAM33993.1"/>
    <property type="molecule type" value="Genomic_DNA"/>
</dbReference>
<keyword evidence="1" id="KW-0560">Oxidoreductase</keyword>
<evidence type="ECO:0000256" key="1">
    <source>
        <dbReference type="ARBA" id="ARBA00023002"/>
    </source>
</evidence>
<dbReference type="SUPFAM" id="SSF51735">
    <property type="entry name" value="NAD(P)-binding Rossmann-fold domains"/>
    <property type="match status" value="1"/>
</dbReference>